<evidence type="ECO:0000256" key="12">
    <source>
        <dbReference type="RuleBase" id="RU079119"/>
    </source>
</evidence>
<name>A0A6A6R3N4_9PEZI</name>
<protein>
    <recommendedName>
        <fullName evidence="11">Palmitoyltransferase PFA4</fullName>
        <ecNumber evidence="11">2.3.1.225</ecNumber>
    </recommendedName>
    <alternativeName>
        <fullName evidence="11">Protein S-acyltransferase</fullName>
        <shortName evidence="11">PAT</shortName>
    </alternativeName>
    <alternativeName>
        <fullName evidence="11">Protein fatty acyltransferase 4</fullName>
    </alternativeName>
</protein>
<dbReference type="PROSITE" id="PS50216">
    <property type="entry name" value="DHHC"/>
    <property type="match status" value="1"/>
</dbReference>
<evidence type="ECO:0000256" key="13">
    <source>
        <dbReference type="SAM" id="MobiDB-lite"/>
    </source>
</evidence>
<dbReference type="InterPro" id="IPR001594">
    <property type="entry name" value="Palmitoyltrfase_DHHC"/>
</dbReference>
<feature type="transmembrane region" description="Helical" evidence="11 12">
    <location>
        <begin position="139"/>
        <end position="163"/>
    </location>
</feature>
<dbReference type="GO" id="GO:0019706">
    <property type="term" value="F:protein-cysteine S-palmitoyltransferase activity"/>
    <property type="evidence" value="ECO:0007669"/>
    <property type="project" value="UniProtKB-UniRule"/>
</dbReference>
<evidence type="ECO:0000256" key="2">
    <source>
        <dbReference type="ARBA" id="ARBA00022679"/>
    </source>
</evidence>
<evidence type="ECO:0000256" key="11">
    <source>
        <dbReference type="HAMAP-Rule" id="MF_03199"/>
    </source>
</evidence>
<dbReference type="HAMAP" id="MF_03199">
    <property type="entry name" value="DHHC_PAT_PFA4"/>
    <property type="match status" value="1"/>
</dbReference>
<keyword evidence="8 11" id="KW-0449">Lipoprotein</keyword>
<evidence type="ECO:0000256" key="1">
    <source>
        <dbReference type="ARBA" id="ARBA00004141"/>
    </source>
</evidence>
<comment type="function">
    <text evidence="11">Mediates the reversible addition of palmitate to target proteins, thereby regulating their membrane association and biological function.</text>
</comment>
<dbReference type="Proteomes" id="UP000799750">
    <property type="component" value="Unassembled WGS sequence"/>
</dbReference>
<dbReference type="EMBL" id="MU004185">
    <property type="protein sequence ID" value="KAF2498383.1"/>
    <property type="molecule type" value="Genomic_DNA"/>
</dbReference>
<keyword evidence="7 11" id="KW-0564">Palmitate</keyword>
<proteinExistence type="inferred from homology"/>
<evidence type="ECO:0000313" key="15">
    <source>
        <dbReference type="EMBL" id="KAF2498383.1"/>
    </source>
</evidence>
<evidence type="ECO:0000256" key="3">
    <source>
        <dbReference type="ARBA" id="ARBA00022692"/>
    </source>
</evidence>
<dbReference type="Pfam" id="PF01529">
    <property type="entry name" value="DHHC"/>
    <property type="match status" value="1"/>
</dbReference>
<dbReference type="PANTHER" id="PTHR12246">
    <property type="entry name" value="PALMITOYLTRANSFERASE ZDHHC16"/>
    <property type="match status" value="1"/>
</dbReference>
<feature type="domain" description="Palmitoyltransferase DHHC" evidence="14">
    <location>
        <begin position="88"/>
        <end position="217"/>
    </location>
</feature>
<feature type="transmembrane region" description="Helical" evidence="11 12">
    <location>
        <begin position="175"/>
        <end position="200"/>
    </location>
</feature>
<feature type="region of interest" description="Disordered" evidence="13">
    <location>
        <begin position="290"/>
        <end position="334"/>
    </location>
</feature>
<evidence type="ECO:0000259" key="14">
    <source>
        <dbReference type="Pfam" id="PF01529"/>
    </source>
</evidence>
<evidence type="ECO:0000313" key="16">
    <source>
        <dbReference type="Proteomes" id="UP000799750"/>
    </source>
</evidence>
<feature type="active site" description="S-palmitoyl cysteine intermediate" evidence="11">
    <location>
        <position position="121"/>
    </location>
</feature>
<feature type="compositionally biased region" description="Basic and acidic residues" evidence="13">
    <location>
        <begin position="370"/>
        <end position="380"/>
    </location>
</feature>
<evidence type="ECO:0000256" key="9">
    <source>
        <dbReference type="ARBA" id="ARBA00023315"/>
    </source>
</evidence>
<evidence type="ECO:0000256" key="4">
    <source>
        <dbReference type="ARBA" id="ARBA00022824"/>
    </source>
</evidence>
<dbReference type="OrthoDB" id="331948at2759"/>
<organism evidence="15 16">
    <name type="scientific">Lophium mytilinum</name>
    <dbReference type="NCBI Taxonomy" id="390894"/>
    <lineage>
        <taxon>Eukaryota</taxon>
        <taxon>Fungi</taxon>
        <taxon>Dikarya</taxon>
        <taxon>Ascomycota</taxon>
        <taxon>Pezizomycotina</taxon>
        <taxon>Dothideomycetes</taxon>
        <taxon>Pleosporomycetidae</taxon>
        <taxon>Mytilinidiales</taxon>
        <taxon>Mytilinidiaceae</taxon>
        <taxon>Lophium</taxon>
    </lineage>
</organism>
<keyword evidence="6 11" id="KW-0472">Membrane</keyword>
<feature type="compositionally biased region" description="Basic and acidic residues" evidence="13">
    <location>
        <begin position="392"/>
        <end position="403"/>
    </location>
</feature>
<evidence type="ECO:0000256" key="5">
    <source>
        <dbReference type="ARBA" id="ARBA00022989"/>
    </source>
</evidence>
<keyword evidence="4 11" id="KW-0256">Endoplasmic reticulum</keyword>
<reference evidence="15" key="1">
    <citation type="journal article" date="2020" name="Stud. Mycol.">
        <title>101 Dothideomycetes genomes: a test case for predicting lifestyles and emergence of pathogens.</title>
        <authorList>
            <person name="Haridas S."/>
            <person name="Albert R."/>
            <person name="Binder M."/>
            <person name="Bloem J."/>
            <person name="Labutti K."/>
            <person name="Salamov A."/>
            <person name="Andreopoulos B."/>
            <person name="Baker S."/>
            <person name="Barry K."/>
            <person name="Bills G."/>
            <person name="Bluhm B."/>
            <person name="Cannon C."/>
            <person name="Castanera R."/>
            <person name="Culley D."/>
            <person name="Daum C."/>
            <person name="Ezra D."/>
            <person name="Gonzalez J."/>
            <person name="Henrissat B."/>
            <person name="Kuo A."/>
            <person name="Liang C."/>
            <person name="Lipzen A."/>
            <person name="Lutzoni F."/>
            <person name="Magnuson J."/>
            <person name="Mondo S."/>
            <person name="Nolan M."/>
            <person name="Ohm R."/>
            <person name="Pangilinan J."/>
            <person name="Park H.-J."/>
            <person name="Ramirez L."/>
            <person name="Alfaro M."/>
            <person name="Sun H."/>
            <person name="Tritt A."/>
            <person name="Yoshinaga Y."/>
            <person name="Zwiers L.-H."/>
            <person name="Turgeon B."/>
            <person name="Goodwin S."/>
            <person name="Spatafora J."/>
            <person name="Crous P."/>
            <person name="Grigoriev I."/>
        </authorList>
    </citation>
    <scope>NUCLEOTIDE SEQUENCE</scope>
    <source>
        <strain evidence="15">CBS 269.34</strain>
    </source>
</reference>
<evidence type="ECO:0000256" key="8">
    <source>
        <dbReference type="ARBA" id="ARBA00023288"/>
    </source>
</evidence>
<gene>
    <name evidence="11" type="primary">PFA4</name>
    <name evidence="15" type="ORF">BU16DRAFT_292164</name>
</gene>
<evidence type="ECO:0000256" key="10">
    <source>
        <dbReference type="ARBA" id="ARBA00048048"/>
    </source>
</evidence>
<evidence type="ECO:0000256" key="7">
    <source>
        <dbReference type="ARBA" id="ARBA00023139"/>
    </source>
</evidence>
<feature type="transmembrane region" description="Helical" evidence="11 12">
    <location>
        <begin position="7"/>
        <end position="31"/>
    </location>
</feature>
<comment type="catalytic activity">
    <reaction evidence="10 11 12">
        <text>L-cysteinyl-[protein] + hexadecanoyl-CoA = S-hexadecanoyl-L-cysteinyl-[protein] + CoA</text>
        <dbReference type="Rhea" id="RHEA:36683"/>
        <dbReference type="Rhea" id="RHEA-COMP:10131"/>
        <dbReference type="Rhea" id="RHEA-COMP:11032"/>
        <dbReference type="ChEBI" id="CHEBI:29950"/>
        <dbReference type="ChEBI" id="CHEBI:57287"/>
        <dbReference type="ChEBI" id="CHEBI:57379"/>
        <dbReference type="ChEBI" id="CHEBI:74151"/>
        <dbReference type="EC" id="2.3.1.225"/>
    </reaction>
</comment>
<keyword evidence="3 11" id="KW-0812">Transmembrane</keyword>
<comment type="subcellular location">
    <subcellularLocation>
        <location evidence="11">Endoplasmic reticulum membrane</location>
        <topology evidence="11">Multi-pass membrane protein</topology>
    </subcellularLocation>
    <subcellularLocation>
        <location evidence="1">Membrane</location>
        <topology evidence="1">Multi-pass membrane protein</topology>
    </subcellularLocation>
</comment>
<dbReference type="AlphaFoldDB" id="A0A6A6R3N4"/>
<dbReference type="GO" id="GO:0005789">
    <property type="term" value="C:endoplasmic reticulum membrane"/>
    <property type="evidence" value="ECO:0007669"/>
    <property type="project" value="UniProtKB-SubCell"/>
</dbReference>
<keyword evidence="2 11" id="KW-0808">Transferase</keyword>
<accession>A0A6A6R3N4</accession>
<comment type="domain">
    <text evidence="11 12">The DHHC domain is required for palmitoyltransferase activity.</text>
</comment>
<dbReference type="InterPro" id="IPR033682">
    <property type="entry name" value="PFA4"/>
</dbReference>
<feature type="compositionally biased region" description="Acidic residues" evidence="13">
    <location>
        <begin position="381"/>
        <end position="391"/>
    </location>
</feature>
<sequence length="432" mass="49414">MQLPPVASLAVPGVLALITFLAYSSQILLLYLEPHPLEGKQVVTFNVLVFCLLLSYIRSVRTDAGQIPRVVQHEDNIATISQSHASKSRQRWCRRCEAVKPPRAHHCKVCKRCIPKMDHHCPWTANCVSHVTFPHFIRFLFYAVVAMSYLEYFLYIRCAVVWGNKDLPSYLGPTIVQYIHLFLLISTNSLTLFVLTILLIRNIWCLTVNTTTIEGWEIERHSTLVRRARHFGGFLDGPDGVRVRIKRQEFPYDIGIWANAKQGMGTGNILAWFWPLSASPSIESGLTFEENGFEDPSMSWPPPDPDRLQRKSIPAPRYGSGFTQDGPDYSAEESKKAFKVRQEADMLRWQGPEEDQVQRRKPYVKRLEALQEPSEVHYDGASDEQASDSGEEGWKNSEGERLRDFGVDEDAEFYDEEDNIPLSELIARRKGR</sequence>
<keyword evidence="9 11" id="KW-0012">Acyltransferase</keyword>
<feature type="transmembrane region" description="Helical" evidence="11 12">
    <location>
        <begin position="43"/>
        <end position="60"/>
    </location>
</feature>
<comment type="similarity">
    <text evidence="11">Belongs to the DHHC palmitoyltransferase family. PFA4 subfamily.</text>
</comment>
<evidence type="ECO:0000256" key="6">
    <source>
        <dbReference type="ARBA" id="ARBA00023136"/>
    </source>
</evidence>
<feature type="region of interest" description="Disordered" evidence="13">
    <location>
        <begin position="370"/>
        <end position="403"/>
    </location>
</feature>
<keyword evidence="16" id="KW-1185">Reference proteome</keyword>
<dbReference type="InterPro" id="IPR039859">
    <property type="entry name" value="PFA4/ZDH16/20/ERF2-like"/>
</dbReference>
<keyword evidence="5 11" id="KW-1133">Transmembrane helix</keyword>
<dbReference type="EC" id="2.3.1.225" evidence="11"/>